<protein>
    <submittedName>
        <fullName evidence="1">Uncharacterized protein</fullName>
    </submittedName>
</protein>
<dbReference type="HOGENOM" id="CLU_3380061_0_0_6"/>
<reference evidence="1 2" key="1">
    <citation type="journal article" date="2008" name="BMC Genomics">
        <title>Acidithiobacillus ferrooxidans metabolism: from genome sequence to industrial applications.</title>
        <authorList>
            <person name="Valdes J."/>
            <person name="Pedroso I."/>
            <person name="Quatrini R."/>
            <person name="Dodson R.J."/>
            <person name="Tettelin H."/>
            <person name="Blake R.II."/>
            <person name="Eisen J.A."/>
            <person name="Holmes D.S."/>
        </authorList>
    </citation>
    <scope>NUCLEOTIDE SEQUENCE [LARGE SCALE GENOMIC DNA]</scope>
    <source>
        <strain evidence="2">ATCC 23270 / DSM 14882 / CIP 104768 / NCIMB 8455</strain>
    </source>
</reference>
<accession>B7J699</accession>
<dbReference type="Proteomes" id="UP000001362">
    <property type="component" value="Chromosome"/>
</dbReference>
<dbReference type="EMBL" id="CP001219">
    <property type="protein sequence ID" value="ACK77921.1"/>
    <property type="molecule type" value="Genomic_DNA"/>
</dbReference>
<gene>
    <name evidence="1" type="ordered locus">AFE_2331</name>
</gene>
<proteinExistence type="predicted"/>
<dbReference type="KEGG" id="afr:AFE_2331"/>
<dbReference type="STRING" id="243159.AFE_2331"/>
<dbReference type="AlphaFoldDB" id="B7J699"/>
<dbReference type="PaxDb" id="243159-AFE_2331"/>
<sequence length="33" mass="3634">MIGVDTRKAHRIPRFLSGLKSRHHLAGHAGKSV</sequence>
<keyword evidence="2" id="KW-1185">Reference proteome</keyword>
<evidence type="ECO:0000313" key="2">
    <source>
        <dbReference type="Proteomes" id="UP000001362"/>
    </source>
</evidence>
<name>B7J699_ACIF2</name>
<evidence type="ECO:0000313" key="1">
    <source>
        <dbReference type="EMBL" id="ACK77921.1"/>
    </source>
</evidence>
<organism evidence="1 2">
    <name type="scientific">Acidithiobacillus ferrooxidans (strain ATCC 23270 / DSM 14882 / CIP 104768 / NCIMB 8455)</name>
    <name type="common">Ferrobacillus ferrooxidans (strain ATCC 23270)</name>
    <dbReference type="NCBI Taxonomy" id="243159"/>
    <lineage>
        <taxon>Bacteria</taxon>
        <taxon>Pseudomonadati</taxon>
        <taxon>Pseudomonadota</taxon>
        <taxon>Acidithiobacillia</taxon>
        <taxon>Acidithiobacillales</taxon>
        <taxon>Acidithiobacillaceae</taxon>
        <taxon>Acidithiobacillus</taxon>
    </lineage>
</organism>